<dbReference type="Proteomes" id="UP001204851">
    <property type="component" value="Unassembled WGS sequence"/>
</dbReference>
<keyword evidence="4 6" id="KW-1133">Transmembrane helix</keyword>
<feature type="transmembrane region" description="Helical" evidence="6">
    <location>
        <begin position="333"/>
        <end position="355"/>
    </location>
</feature>
<comment type="caution">
    <text evidence="8">The sequence shown here is derived from an EMBL/GenBank/DDBJ whole genome shotgun (WGS) entry which is preliminary data.</text>
</comment>
<evidence type="ECO:0000259" key="7">
    <source>
        <dbReference type="Pfam" id="PF03176"/>
    </source>
</evidence>
<keyword evidence="5 6" id="KW-0472">Membrane</keyword>
<evidence type="ECO:0000256" key="6">
    <source>
        <dbReference type="SAM" id="Phobius"/>
    </source>
</evidence>
<evidence type="ECO:0000256" key="4">
    <source>
        <dbReference type="ARBA" id="ARBA00022989"/>
    </source>
</evidence>
<proteinExistence type="predicted"/>
<evidence type="ECO:0000313" key="9">
    <source>
        <dbReference type="Proteomes" id="UP001204851"/>
    </source>
</evidence>
<gene>
    <name evidence="8" type="ORF">M0L44_04710</name>
</gene>
<dbReference type="SUPFAM" id="SSF82866">
    <property type="entry name" value="Multidrug efflux transporter AcrB transmembrane domain"/>
    <property type="match status" value="2"/>
</dbReference>
<feature type="transmembrane region" description="Helical" evidence="6">
    <location>
        <begin position="247"/>
        <end position="266"/>
    </location>
</feature>
<feature type="transmembrane region" description="Helical" evidence="6">
    <location>
        <begin position="667"/>
        <end position="685"/>
    </location>
</feature>
<name>A0ABT1BIJ5_9BURK</name>
<protein>
    <submittedName>
        <fullName evidence="8">MMPL family transporter</fullName>
    </submittedName>
</protein>
<comment type="subcellular location">
    <subcellularLocation>
        <location evidence="1">Cell membrane</location>
        <topology evidence="1">Multi-pass membrane protein</topology>
    </subcellularLocation>
</comment>
<dbReference type="Pfam" id="PF03176">
    <property type="entry name" value="MMPL"/>
    <property type="match status" value="2"/>
</dbReference>
<feature type="transmembrane region" description="Helical" evidence="6">
    <location>
        <begin position="361"/>
        <end position="380"/>
    </location>
</feature>
<feature type="domain" description="Membrane transport protein MMPL" evidence="7">
    <location>
        <begin position="173"/>
        <end position="384"/>
    </location>
</feature>
<dbReference type="InterPro" id="IPR004869">
    <property type="entry name" value="MMPL_dom"/>
</dbReference>
<reference evidence="8 9" key="1">
    <citation type="submission" date="2022-06" db="EMBL/GenBank/DDBJ databases">
        <title>Ideonella sp. NS12-5 Genome sequencing and assembly.</title>
        <authorList>
            <person name="Jung Y."/>
        </authorList>
    </citation>
    <scope>NUCLEOTIDE SEQUENCE [LARGE SCALE GENOMIC DNA]</scope>
    <source>
        <strain evidence="8 9">NS12-5</strain>
    </source>
</reference>
<feature type="transmembrane region" description="Helical" evidence="6">
    <location>
        <begin position="273"/>
        <end position="294"/>
    </location>
</feature>
<dbReference type="RefSeq" id="WP_252768502.1">
    <property type="nucleotide sequence ID" value="NZ_JAMXMC010000002.1"/>
</dbReference>
<dbReference type="PANTHER" id="PTHR33406:SF13">
    <property type="entry name" value="MEMBRANE PROTEIN YDFJ"/>
    <property type="match status" value="1"/>
</dbReference>
<evidence type="ECO:0000256" key="3">
    <source>
        <dbReference type="ARBA" id="ARBA00022692"/>
    </source>
</evidence>
<dbReference type="EMBL" id="JAMXMC010000002">
    <property type="protein sequence ID" value="MCO5976029.1"/>
    <property type="molecule type" value="Genomic_DNA"/>
</dbReference>
<feature type="domain" description="Membrane transport protein MMPL" evidence="7">
    <location>
        <begin position="579"/>
        <end position="777"/>
    </location>
</feature>
<evidence type="ECO:0000256" key="2">
    <source>
        <dbReference type="ARBA" id="ARBA00022475"/>
    </source>
</evidence>
<feature type="transmembrane region" description="Helical" evidence="6">
    <location>
        <begin position="752"/>
        <end position="775"/>
    </location>
</feature>
<evidence type="ECO:0000256" key="1">
    <source>
        <dbReference type="ARBA" id="ARBA00004651"/>
    </source>
</evidence>
<dbReference type="InterPro" id="IPR050545">
    <property type="entry name" value="Mycobact_MmpL"/>
</dbReference>
<dbReference type="PANTHER" id="PTHR33406">
    <property type="entry name" value="MEMBRANE PROTEIN MJ1562-RELATED"/>
    <property type="match status" value="1"/>
</dbReference>
<keyword evidence="2" id="KW-1003">Cell membrane</keyword>
<evidence type="ECO:0000256" key="5">
    <source>
        <dbReference type="ARBA" id="ARBA00023136"/>
    </source>
</evidence>
<evidence type="ECO:0000313" key="8">
    <source>
        <dbReference type="EMBL" id="MCO5976029.1"/>
    </source>
</evidence>
<feature type="transmembrane region" description="Helical" evidence="6">
    <location>
        <begin position="410"/>
        <end position="427"/>
    </location>
</feature>
<feature type="transmembrane region" description="Helical" evidence="6">
    <location>
        <begin position="300"/>
        <end position="321"/>
    </location>
</feature>
<feature type="transmembrane region" description="Helical" evidence="6">
    <location>
        <begin position="691"/>
        <end position="715"/>
    </location>
</feature>
<dbReference type="Gene3D" id="1.20.1640.10">
    <property type="entry name" value="Multidrug efflux transporter AcrB transmembrane domain"/>
    <property type="match status" value="2"/>
</dbReference>
<feature type="transmembrane region" description="Helical" evidence="6">
    <location>
        <begin position="639"/>
        <end position="658"/>
    </location>
</feature>
<sequence length="783" mass="83177">MRQRWTSAAVLVWLLLLALGVGVISQTRFVADLSAFMPRLPTQRQQLLLDQLQDGIVARLIMVGIEGSDAPTRARLSRELGRQLRADPAFQAVQNGDAELQERDRAFFFGHRYLLSPEVTPQRFTTTGLRQAIDESLQGLAGNGGLLLKSLLPRDPTGETLALLGQFSGESQPDSLEGAWASHDGRRAILLLQTRAAGSDIDAQAAAQQRIRTLFAQLPGRPADARLVMSGTGVFSVSSRATIESEVSRLATVSLVLVVALLLTVYRSPRLLGLGLLPVLSGAVAGVATVSLGFGQVHGLTLGFGTTLIGEAVDYSIYLFVQRADRQPPAHFWRTIRLGVLTSIAGFAALLLSGFPGLAQLGLYSIAGLVAAVLVTRFVLPRLLPAQLPLRDLDPVGRLLERVVHALPRLQALVLLLLAAATALLAWRHQDIWNRQLSALSPVSHAEQALDASLRADLGAPDLRYIASISAPDEETALQRAEQAAPTLRRLQAEGVIGGFSSPAQALPSLATQQARRAALPPTAELRTRLDEALQGTPLRAERLQGFIDDVQLARQASPLQRSELHDSSAGMLVDSLLVHRAHDVLALLPMRAPAGAPDGAIDLARVSAALAQAQAPDITVIDLLAETTGIFDHYLHEALRMSGLGMLAVLALLALHLRSLTRVARVALPLASAVLAVTAGLLLSGQQLTILHLVGLLLVVAVGSNYALFFDSGLDAGPAEERRRTLVSLAVANLTTVGSFAALGLSKVPLLAAMGCTVAPGALLALFFSAVLCAPAEPRHAR</sequence>
<keyword evidence="9" id="KW-1185">Reference proteome</keyword>
<accession>A0ABT1BIJ5</accession>
<organism evidence="8 9">
    <name type="scientific">Ideonella oryzae</name>
    <dbReference type="NCBI Taxonomy" id="2937441"/>
    <lineage>
        <taxon>Bacteria</taxon>
        <taxon>Pseudomonadati</taxon>
        <taxon>Pseudomonadota</taxon>
        <taxon>Betaproteobacteria</taxon>
        <taxon>Burkholderiales</taxon>
        <taxon>Sphaerotilaceae</taxon>
        <taxon>Ideonella</taxon>
    </lineage>
</organism>
<keyword evidence="3 6" id="KW-0812">Transmembrane</keyword>
<feature type="transmembrane region" description="Helical" evidence="6">
    <location>
        <begin position="727"/>
        <end position="746"/>
    </location>
</feature>